<evidence type="ECO:0000256" key="1">
    <source>
        <dbReference type="SAM" id="Phobius"/>
    </source>
</evidence>
<feature type="transmembrane region" description="Helical" evidence="1">
    <location>
        <begin position="20"/>
        <end position="39"/>
    </location>
</feature>
<keyword evidence="1" id="KW-1133">Transmembrane helix</keyword>
<organism evidence="2 3">
    <name type="scientific">Ruminococcus flavefaciens</name>
    <dbReference type="NCBI Taxonomy" id="1265"/>
    <lineage>
        <taxon>Bacteria</taxon>
        <taxon>Bacillati</taxon>
        <taxon>Bacillota</taxon>
        <taxon>Clostridia</taxon>
        <taxon>Eubacteriales</taxon>
        <taxon>Oscillospiraceae</taxon>
        <taxon>Ruminococcus</taxon>
    </lineage>
</organism>
<keyword evidence="1" id="KW-0812">Transmembrane</keyword>
<evidence type="ECO:0000313" key="2">
    <source>
        <dbReference type="EMBL" id="SFW38487.1"/>
    </source>
</evidence>
<gene>
    <name evidence="2" type="ORF">SAMN02910280_2246</name>
</gene>
<feature type="transmembrane region" description="Helical" evidence="1">
    <location>
        <begin position="59"/>
        <end position="76"/>
    </location>
</feature>
<dbReference type="EMBL" id="FPIP01000005">
    <property type="protein sequence ID" value="SFW38487.1"/>
    <property type="molecule type" value="Genomic_DNA"/>
</dbReference>
<name>A0A1K1NT41_RUMFL</name>
<feature type="transmembrane region" description="Helical" evidence="1">
    <location>
        <begin position="170"/>
        <end position="190"/>
    </location>
</feature>
<keyword evidence="1" id="KW-0472">Membrane</keyword>
<feature type="transmembrane region" description="Helical" evidence="1">
    <location>
        <begin position="227"/>
        <end position="246"/>
    </location>
</feature>
<dbReference type="Proteomes" id="UP000183461">
    <property type="component" value="Unassembled WGS sequence"/>
</dbReference>
<dbReference type="Pfam" id="PF13346">
    <property type="entry name" value="ABC2_membrane_5"/>
    <property type="match status" value="1"/>
</dbReference>
<dbReference type="AlphaFoldDB" id="A0A1K1NT41"/>
<proteinExistence type="predicted"/>
<evidence type="ECO:0000313" key="3">
    <source>
        <dbReference type="Proteomes" id="UP000183461"/>
    </source>
</evidence>
<accession>A0A1K1NT41</accession>
<dbReference type="InterPro" id="IPR025699">
    <property type="entry name" value="ABC2_memb-like"/>
</dbReference>
<feature type="transmembrane region" description="Helical" evidence="1">
    <location>
        <begin position="110"/>
        <end position="131"/>
    </location>
</feature>
<reference evidence="2 3" key="1">
    <citation type="submission" date="2016-11" db="EMBL/GenBank/DDBJ databases">
        <authorList>
            <person name="Jaros S."/>
            <person name="Januszkiewicz K."/>
            <person name="Wedrychowicz H."/>
        </authorList>
    </citation>
    <scope>NUCLEOTIDE SEQUENCE [LARGE SCALE GENOMIC DNA]</scope>
    <source>
        <strain evidence="2 3">YL228</strain>
    </source>
</reference>
<dbReference type="RefSeq" id="WP_072300472.1">
    <property type="nucleotide sequence ID" value="NZ_FPIP01000005.1"/>
</dbReference>
<feature type="transmembrane region" description="Helical" evidence="1">
    <location>
        <begin position="143"/>
        <end position="163"/>
    </location>
</feature>
<protein>
    <submittedName>
        <fullName evidence="2">ABC-2 family transporter protein</fullName>
    </submittedName>
</protein>
<sequence>MKGLIYREFYLSRKTVVYMFLAYIIFVLMITMIIISTYAGNLAKNNDSAETREYLLSQMYLYAGLIAMAGCTYGHNDLIEKDYKSRWQLYSYTLPVPEKKIILSKLTVRITLLLSGFVLAVIAEFIFSAAGKVPASMEHFKNIFVMMCVYGAMCIADIPYLLIMKTQNKGAAFVMIFFVPLTAAIIYGAYKFEKFCSAEAARLYPDMESDAGMMKVAMPYLTKWRDIFLWAGPFILIGAIMIAYFWGIKELKRRRY</sequence>